<dbReference type="InterPro" id="IPR011335">
    <property type="entry name" value="Restrct_endonuc-II-like"/>
</dbReference>
<dbReference type="REBASE" id="18387">
    <property type="entry name" value="CphBORF1246P"/>
</dbReference>
<dbReference type="KEGG" id="cpb:Cphamn1_1247"/>
<reference evidence="2" key="1">
    <citation type="submission" date="2008-06" db="EMBL/GenBank/DDBJ databases">
        <title>Complete sequence of Chlorobium phaeobacteroides BS1.</title>
        <authorList>
            <consortium name="US DOE Joint Genome Institute"/>
            <person name="Lucas S."/>
            <person name="Copeland A."/>
            <person name="Lapidus A."/>
            <person name="Glavina del Rio T."/>
            <person name="Dalin E."/>
            <person name="Tice H."/>
            <person name="Bruce D."/>
            <person name="Goodwin L."/>
            <person name="Pitluck S."/>
            <person name="Schmutz J."/>
            <person name="Larimer F."/>
            <person name="Land M."/>
            <person name="Hauser L."/>
            <person name="Kyrpides N."/>
            <person name="Ovchinnikova G."/>
            <person name="Li T."/>
            <person name="Liu Z."/>
            <person name="Zhao F."/>
            <person name="Overmann J."/>
            <person name="Bryant D.A."/>
            <person name="Richardson P."/>
        </authorList>
    </citation>
    <scope>NUCLEOTIDE SEQUENCE [LARGE SCALE GENOMIC DNA]</scope>
    <source>
        <strain evidence="2">BS1</strain>
    </source>
</reference>
<evidence type="ECO:0000259" key="1">
    <source>
        <dbReference type="Pfam" id="PF14511"/>
    </source>
</evidence>
<dbReference type="CDD" id="cd22345">
    <property type="entry name" value="PDDEXK_nuclease"/>
    <property type="match status" value="1"/>
</dbReference>
<dbReference type="HOGENOM" id="CLU_100153_0_0_10"/>
<dbReference type="InterPro" id="IPR032793">
    <property type="entry name" value="RE_EcoO109IR"/>
</dbReference>
<dbReference type="eggNOG" id="ENOG502Z8WB">
    <property type="taxonomic scope" value="Bacteria"/>
</dbReference>
<dbReference type="AlphaFoldDB" id="B3EQZ8"/>
<organism evidence="2">
    <name type="scientific">Chlorobium phaeobacteroides (strain BS1)</name>
    <dbReference type="NCBI Taxonomy" id="331678"/>
    <lineage>
        <taxon>Bacteria</taxon>
        <taxon>Pseudomonadati</taxon>
        <taxon>Chlorobiota</taxon>
        <taxon>Chlorobiia</taxon>
        <taxon>Chlorobiales</taxon>
        <taxon>Chlorobiaceae</taxon>
        <taxon>Chlorobium/Pelodictyon group</taxon>
        <taxon>Chlorobium</taxon>
    </lineage>
</organism>
<dbReference type="SUPFAM" id="SSF52980">
    <property type="entry name" value="Restriction endonuclease-like"/>
    <property type="match status" value="1"/>
</dbReference>
<sequence>MKPILSSDVSKYVEDNIGTFHQKRISNLDRLKLNKVLERKNPYLFRAKHLLTAEEIVKGLVDAHISSNEETIFGDWLEGLAIFINGKVYGGRKSGIPGIDLEFDKGSVRYIVNIKSGPNWGNSSQIAKMKSDFRTAAKTLRTSNSGINVTAVNGCCYGKTRTSDKGDYYKYCGQEFWEFISGDSDLFVEIIEPLGHKAREKNAEFQQSYSQMINKFTMQFGAGYCDDNGSINWIKLLKHNSASSHAKDSDA</sequence>
<feature type="domain" description="Type II restriction endonuclease EcoO109IR" evidence="1">
    <location>
        <begin position="8"/>
        <end position="202"/>
    </location>
</feature>
<name>B3EQZ8_CHLPB</name>
<proteinExistence type="predicted"/>
<dbReference type="OrthoDB" id="449755at2"/>
<gene>
    <name evidence="2" type="ordered locus">Cphamn1_1247</name>
</gene>
<dbReference type="EMBL" id="CP001101">
    <property type="protein sequence ID" value="ACE04179.1"/>
    <property type="molecule type" value="Genomic_DNA"/>
</dbReference>
<dbReference type="Pfam" id="PF14511">
    <property type="entry name" value="RE_EcoO109I"/>
    <property type="match status" value="1"/>
</dbReference>
<accession>B3EQZ8</accession>
<dbReference type="STRING" id="331678.Cphamn1_1247"/>
<evidence type="ECO:0000313" key="2">
    <source>
        <dbReference type="EMBL" id="ACE04179.1"/>
    </source>
</evidence>
<protein>
    <submittedName>
        <fullName evidence="2">Conserved hypothetical cytosolic protein</fullName>
    </submittedName>
</protein>